<comment type="caution">
    <text evidence="2">The sequence shown here is derived from an EMBL/GenBank/DDBJ whole genome shotgun (WGS) entry which is preliminary data.</text>
</comment>
<reference evidence="2" key="1">
    <citation type="submission" date="2023-07" db="EMBL/GenBank/DDBJ databases">
        <title>A chromosome-level genome assembly of Lolium multiflorum.</title>
        <authorList>
            <person name="Chen Y."/>
            <person name="Copetti D."/>
            <person name="Kolliker R."/>
            <person name="Studer B."/>
        </authorList>
    </citation>
    <scope>NUCLEOTIDE SEQUENCE</scope>
    <source>
        <strain evidence="2">02402/16</strain>
        <tissue evidence="2">Leaf</tissue>
    </source>
</reference>
<sequence length="395" mass="43668">MASQKRRRENASVPETPIAWTLPADLVLEIISRSEPRAVIRCAATSKLLRREILRPSFIRQASHQAAPCVLAHLTYGNKHVALVHPVTHVAASFCNHILSPFLSRHSVGLFDQYSILVSRRGLILLRRRSIKYPPEFDDTSCSDLCVYDPMSGVQTFYSEPPGISSCCEYVLLTAADGINCSILLVAIDRYGSSMKVQTASSCGTWSPITGCDNHLPLWSIKTRSDPAVLCGGIIHWMEDCCKQILSYDVSTGKTGTVKLPPTNGNGNQLHLATSSDGKMLKLLAIERFIMSVWLQLPISTAGGSGWSLEAVINMEEKLRSLDPAIIDSQKPIKYFKGLGKRSGQVVLLRACVHGYVGTFIVFDLETMEMRKQKRGCSLLEIDLPSRLQTMKIFS</sequence>
<evidence type="ECO:0000313" key="2">
    <source>
        <dbReference type="EMBL" id="KAK1614097.1"/>
    </source>
</evidence>
<keyword evidence="3" id="KW-1185">Reference proteome</keyword>
<dbReference type="InterPro" id="IPR036047">
    <property type="entry name" value="F-box-like_dom_sf"/>
</dbReference>
<dbReference type="EMBL" id="JAUUTY010000006">
    <property type="protein sequence ID" value="KAK1614097.1"/>
    <property type="molecule type" value="Genomic_DNA"/>
</dbReference>
<dbReference type="SUPFAM" id="SSF81383">
    <property type="entry name" value="F-box domain"/>
    <property type="match status" value="1"/>
</dbReference>
<protein>
    <recommendedName>
        <fullName evidence="1">DUF7595 domain-containing protein</fullName>
    </recommendedName>
</protein>
<dbReference type="Proteomes" id="UP001231189">
    <property type="component" value="Unassembled WGS sequence"/>
</dbReference>
<evidence type="ECO:0000259" key="1">
    <source>
        <dbReference type="Pfam" id="PF24523"/>
    </source>
</evidence>
<feature type="domain" description="DUF7595" evidence="1">
    <location>
        <begin position="101"/>
        <end position="394"/>
    </location>
</feature>
<dbReference type="AlphaFoldDB" id="A0AAD8R5F0"/>
<dbReference type="Pfam" id="PF24523">
    <property type="entry name" value="DUF7595"/>
    <property type="match status" value="1"/>
</dbReference>
<evidence type="ECO:0000313" key="3">
    <source>
        <dbReference type="Proteomes" id="UP001231189"/>
    </source>
</evidence>
<proteinExistence type="predicted"/>
<dbReference type="PANTHER" id="PTHR35828:SF22">
    <property type="entry name" value="OS10G0103633 PROTEIN"/>
    <property type="match status" value="1"/>
</dbReference>
<organism evidence="2 3">
    <name type="scientific">Lolium multiflorum</name>
    <name type="common">Italian ryegrass</name>
    <name type="synonym">Lolium perenne subsp. multiflorum</name>
    <dbReference type="NCBI Taxonomy" id="4521"/>
    <lineage>
        <taxon>Eukaryota</taxon>
        <taxon>Viridiplantae</taxon>
        <taxon>Streptophyta</taxon>
        <taxon>Embryophyta</taxon>
        <taxon>Tracheophyta</taxon>
        <taxon>Spermatophyta</taxon>
        <taxon>Magnoliopsida</taxon>
        <taxon>Liliopsida</taxon>
        <taxon>Poales</taxon>
        <taxon>Poaceae</taxon>
        <taxon>BOP clade</taxon>
        <taxon>Pooideae</taxon>
        <taxon>Poodae</taxon>
        <taxon>Poeae</taxon>
        <taxon>Poeae Chloroplast Group 2 (Poeae type)</taxon>
        <taxon>Loliodinae</taxon>
        <taxon>Loliinae</taxon>
        <taxon>Lolium</taxon>
    </lineage>
</organism>
<gene>
    <name evidence="2" type="ORF">QYE76_019614</name>
</gene>
<name>A0AAD8R5F0_LOLMU</name>
<dbReference type="PANTHER" id="PTHR35828">
    <property type="entry name" value="OS08G0203800 PROTEIN-RELATED"/>
    <property type="match status" value="1"/>
</dbReference>
<dbReference type="InterPro" id="IPR056016">
    <property type="entry name" value="DUF7595"/>
</dbReference>
<accession>A0AAD8R5F0</accession>